<protein>
    <submittedName>
        <fullName evidence="2">Putative sporulation protein YyaC</fullName>
    </submittedName>
</protein>
<gene>
    <name evidence="2" type="ORF">SAMN02787113_02849</name>
</gene>
<dbReference type="NCBIfam" id="TIGR02841">
    <property type="entry name" value="spore_YyaC"/>
    <property type="match status" value="1"/>
</dbReference>
<feature type="compositionally biased region" description="Polar residues" evidence="1">
    <location>
        <begin position="193"/>
        <end position="210"/>
    </location>
</feature>
<dbReference type="RefSeq" id="WP_089986462.1">
    <property type="nucleotide sequence ID" value="NZ_CP104728.1"/>
</dbReference>
<name>A0A1H9KVD2_9BACI</name>
<evidence type="ECO:0000256" key="1">
    <source>
        <dbReference type="SAM" id="MobiDB-lite"/>
    </source>
</evidence>
<dbReference type="Pfam" id="PF06866">
    <property type="entry name" value="DUF1256"/>
    <property type="match status" value="1"/>
</dbReference>
<accession>A0A1H9KVD2</accession>
<dbReference type="EMBL" id="FOEL01000010">
    <property type="protein sequence ID" value="SER03018.1"/>
    <property type="molecule type" value="Genomic_DNA"/>
</dbReference>
<feature type="region of interest" description="Disordered" evidence="1">
    <location>
        <begin position="189"/>
        <end position="210"/>
    </location>
</feature>
<comment type="caution">
    <text evidence="2">The sequence shown here is derived from an EMBL/GenBank/DDBJ whole genome shotgun (WGS) entry which is preliminary data.</text>
</comment>
<reference evidence="2 3" key="1">
    <citation type="submission" date="2016-10" db="EMBL/GenBank/DDBJ databases">
        <authorList>
            <person name="Varghese N."/>
            <person name="Submissions S."/>
        </authorList>
    </citation>
    <scope>NUCLEOTIDE SEQUENCE [LARGE SCALE GENOMIC DNA]</scope>
    <source>
        <strain evidence="2 3">TC-13</strain>
    </source>
</reference>
<dbReference type="SUPFAM" id="SSF53163">
    <property type="entry name" value="HybD-like"/>
    <property type="match status" value="1"/>
</dbReference>
<dbReference type="InterPro" id="IPR023430">
    <property type="entry name" value="Pept_HybD-like_dom_sf"/>
</dbReference>
<evidence type="ECO:0000313" key="2">
    <source>
        <dbReference type="EMBL" id="SER03018.1"/>
    </source>
</evidence>
<sequence>MNTIPNLLLPYSLHHESKNAVWQLSTLFLEYIPFHHERLIFCCIGSDRCTGDTLGPLTGSFLNKSVSFPYEIVGSLEDPLHALNLDSTIQQLHNHTTKPFIIAIDACLGSEQNVGHISVQSGPIFPGKAVKKELPPIGDISIKGIVNIGGFMEMLVLQNTRLHISYAMAEKLSRALLLAAHRYSLKNVEESNHNTNNDDTWKQVSSLDLS</sequence>
<proteinExistence type="predicted"/>
<dbReference type="Proteomes" id="UP000199410">
    <property type="component" value="Unassembled WGS sequence"/>
</dbReference>
<organism evidence="2 3">
    <name type="scientific">Lysinibacillus fusiformis</name>
    <dbReference type="NCBI Taxonomy" id="28031"/>
    <lineage>
        <taxon>Bacteria</taxon>
        <taxon>Bacillati</taxon>
        <taxon>Bacillota</taxon>
        <taxon>Bacilli</taxon>
        <taxon>Bacillales</taxon>
        <taxon>Bacillaceae</taxon>
        <taxon>Lysinibacillus</taxon>
    </lineage>
</organism>
<evidence type="ECO:0000313" key="3">
    <source>
        <dbReference type="Proteomes" id="UP000199410"/>
    </source>
</evidence>
<dbReference type="AlphaFoldDB" id="A0A1H9KVD2"/>
<dbReference type="InterPro" id="IPR009665">
    <property type="entry name" value="YyaC"/>
</dbReference>